<reference evidence="1" key="1">
    <citation type="submission" date="2020-05" db="UniProtKB">
        <authorList>
            <consortium name="EnsemblMetazoa"/>
        </authorList>
    </citation>
    <scope>IDENTIFICATION</scope>
    <source>
        <strain evidence="1">Aabys</strain>
    </source>
</reference>
<name>A0A1I8NJC3_MUSDO</name>
<dbReference type="EnsemblMetazoa" id="MDOA016109-RA">
    <property type="protein sequence ID" value="MDOA016109-PA"/>
    <property type="gene ID" value="MDOA016109"/>
</dbReference>
<dbReference type="VEuPathDB" id="VectorBase:MDOA016109"/>
<proteinExistence type="predicted"/>
<dbReference type="AlphaFoldDB" id="A0A1I8NJC3"/>
<accession>A0A1I8NJC3</accession>
<sequence length="158" mass="16996">MTKLNLFAVIASLFFMFSLVQAGSGNIKNDLSEVAANFEAHGLTKLCLANISNDATVRFKVHAVADAAVAYIRKTANPKLSDEQVVDVVNIALLNSIVYERGIDKRCANVTDGLIGQKRAPAPEATDIATVGRLSLQIGTTLECLVRKPTPIFPQLVQ</sequence>
<protein>
    <submittedName>
        <fullName evidence="1">Uncharacterized protein</fullName>
    </submittedName>
</protein>
<organism evidence="1">
    <name type="scientific">Musca domestica</name>
    <name type="common">House fly</name>
    <dbReference type="NCBI Taxonomy" id="7370"/>
    <lineage>
        <taxon>Eukaryota</taxon>
        <taxon>Metazoa</taxon>
        <taxon>Ecdysozoa</taxon>
        <taxon>Arthropoda</taxon>
        <taxon>Hexapoda</taxon>
        <taxon>Insecta</taxon>
        <taxon>Pterygota</taxon>
        <taxon>Neoptera</taxon>
        <taxon>Endopterygota</taxon>
        <taxon>Diptera</taxon>
        <taxon>Brachycera</taxon>
        <taxon>Muscomorpha</taxon>
        <taxon>Muscoidea</taxon>
        <taxon>Muscidae</taxon>
        <taxon>Musca</taxon>
    </lineage>
</organism>
<evidence type="ECO:0000313" key="1">
    <source>
        <dbReference type="EnsemblMetazoa" id="MDOA016109-PA"/>
    </source>
</evidence>